<gene>
    <name evidence="4" type="primary">erpA</name>
    <name evidence="4" type="ORF">EOI86_08250</name>
</gene>
<dbReference type="InterPro" id="IPR000361">
    <property type="entry name" value="ATAP_core_dom"/>
</dbReference>
<dbReference type="SUPFAM" id="SSF89360">
    <property type="entry name" value="HesB-like domain"/>
    <property type="match status" value="1"/>
</dbReference>
<dbReference type="OrthoDB" id="9801228at2"/>
<evidence type="ECO:0000313" key="5">
    <source>
        <dbReference type="Proteomes" id="UP000287447"/>
    </source>
</evidence>
<dbReference type="GO" id="GO:0051539">
    <property type="term" value="F:4 iron, 4 sulfur cluster binding"/>
    <property type="evidence" value="ECO:0007669"/>
    <property type="project" value="TreeGrafter"/>
</dbReference>
<feature type="domain" description="Core" evidence="3">
    <location>
        <begin position="8"/>
        <end position="108"/>
    </location>
</feature>
<evidence type="ECO:0000259" key="3">
    <source>
        <dbReference type="Pfam" id="PF01521"/>
    </source>
</evidence>
<dbReference type="Proteomes" id="UP000287447">
    <property type="component" value="Unassembled WGS sequence"/>
</dbReference>
<dbReference type="GO" id="GO:0005506">
    <property type="term" value="F:iron ion binding"/>
    <property type="evidence" value="ECO:0007669"/>
    <property type="project" value="TreeGrafter"/>
</dbReference>
<dbReference type="Gene3D" id="2.60.300.12">
    <property type="entry name" value="HesB-like domain"/>
    <property type="match status" value="1"/>
</dbReference>
<dbReference type="GO" id="GO:1990229">
    <property type="term" value="C:iron-sulfur cluster assembly complex"/>
    <property type="evidence" value="ECO:0007669"/>
    <property type="project" value="UniProtKB-ARBA"/>
</dbReference>
<dbReference type="NCBIfam" id="NF010147">
    <property type="entry name" value="PRK13623.1"/>
    <property type="match status" value="1"/>
</dbReference>
<dbReference type="NCBIfam" id="TIGR00049">
    <property type="entry name" value="iron-sulfur cluster assembly accessory protein"/>
    <property type="match status" value="1"/>
</dbReference>
<evidence type="ECO:0000256" key="1">
    <source>
        <dbReference type="ARBA" id="ARBA00022723"/>
    </source>
</evidence>
<proteinExistence type="predicted"/>
<dbReference type="InterPro" id="IPR035903">
    <property type="entry name" value="HesB-like_dom_sf"/>
</dbReference>
<keyword evidence="1" id="KW-0479">Metal-binding</keyword>
<dbReference type="Pfam" id="PF01521">
    <property type="entry name" value="Fe-S_biosyn"/>
    <property type="match status" value="1"/>
</dbReference>
<dbReference type="AlphaFoldDB" id="A0A437QZ65"/>
<comment type="caution">
    <text evidence="4">The sequence shown here is derived from an EMBL/GenBank/DDBJ whole genome shotgun (WGS) entry which is preliminary data.</text>
</comment>
<dbReference type="InterPro" id="IPR016092">
    <property type="entry name" value="ATAP"/>
</dbReference>
<accession>A0A437QZ65</accession>
<dbReference type="InterPro" id="IPR017870">
    <property type="entry name" value="FeS_cluster_insertion_CS"/>
</dbReference>
<dbReference type="GO" id="GO:0051537">
    <property type="term" value="F:2 iron, 2 sulfur cluster binding"/>
    <property type="evidence" value="ECO:0007669"/>
    <property type="project" value="TreeGrafter"/>
</dbReference>
<organism evidence="4 5">
    <name type="scientific">Hwanghaeella grinnelliae</name>
    <dbReference type="NCBI Taxonomy" id="2500179"/>
    <lineage>
        <taxon>Bacteria</taxon>
        <taxon>Pseudomonadati</taxon>
        <taxon>Pseudomonadota</taxon>
        <taxon>Alphaproteobacteria</taxon>
        <taxon>Rhodospirillales</taxon>
        <taxon>Rhodospirillaceae</taxon>
        <taxon>Hwanghaeella</taxon>
    </lineage>
</organism>
<dbReference type="FunFam" id="2.60.300.12:FF:000006">
    <property type="entry name" value="Iron-sulfur cluster assembly 2 mitochondrial"/>
    <property type="match status" value="1"/>
</dbReference>
<dbReference type="EMBL" id="SADE01000001">
    <property type="protein sequence ID" value="RVU39815.1"/>
    <property type="molecule type" value="Genomic_DNA"/>
</dbReference>
<dbReference type="PANTHER" id="PTHR43011">
    <property type="entry name" value="IRON-SULFUR CLUSTER ASSEMBLY 2 HOMOLOG, MITOCHONDRIAL"/>
    <property type="match status" value="1"/>
</dbReference>
<sequence length="113" mass="11929">MTAADRVLHISDAAAKRLNAMIEAEGGKDLMLRVTVSGGGCSGFQYGFSFDDKTTPDDLTFEKDGVRVVTDEMSMNLLAGSEVDFKDELVGAYFAINNPNASSSCGCGTSFAV</sequence>
<keyword evidence="5" id="KW-1185">Reference proteome</keyword>
<dbReference type="GO" id="GO:0016226">
    <property type="term" value="P:iron-sulfur cluster assembly"/>
    <property type="evidence" value="ECO:0007669"/>
    <property type="project" value="InterPro"/>
</dbReference>
<keyword evidence="2" id="KW-0408">Iron</keyword>
<name>A0A437QZ65_9PROT</name>
<dbReference type="PANTHER" id="PTHR43011:SF1">
    <property type="entry name" value="IRON-SULFUR CLUSTER ASSEMBLY 2 HOMOLOG, MITOCHONDRIAL"/>
    <property type="match status" value="1"/>
</dbReference>
<evidence type="ECO:0000256" key="2">
    <source>
        <dbReference type="ARBA" id="ARBA00023004"/>
    </source>
</evidence>
<reference evidence="5" key="1">
    <citation type="submission" date="2019-01" db="EMBL/GenBank/DDBJ databases">
        <title>Gri0909 isolated from a small marine red alga.</title>
        <authorList>
            <person name="Kim J."/>
            <person name="Jeong S.E."/>
            <person name="Jeon C.O."/>
        </authorList>
    </citation>
    <scope>NUCLEOTIDE SEQUENCE [LARGE SCALE GENOMIC DNA]</scope>
    <source>
        <strain evidence="5">Gri0909</strain>
    </source>
</reference>
<dbReference type="PROSITE" id="PS01152">
    <property type="entry name" value="HESB"/>
    <property type="match status" value="1"/>
</dbReference>
<evidence type="ECO:0000313" key="4">
    <source>
        <dbReference type="EMBL" id="RVU39815.1"/>
    </source>
</evidence>
<protein>
    <submittedName>
        <fullName evidence="4">Iron-sulfur cluster insertion protein ErpA</fullName>
    </submittedName>
</protein>